<keyword evidence="8" id="KW-1185">Reference proteome</keyword>
<protein>
    <recommendedName>
        <fullName evidence="6">JmjC domain-containing protein</fullName>
    </recommendedName>
</protein>
<dbReference type="SUPFAM" id="SSF51197">
    <property type="entry name" value="Clavaminate synthase-like"/>
    <property type="match status" value="1"/>
</dbReference>
<gene>
    <name evidence="7" type="ORF">BJX66DRAFT_38194</name>
</gene>
<keyword evidence="3" id="KW-0804">Transcription</keyword>
<evidence type="ECO:0000256" key="4">
    <source>
        <dbReference type="ARBA" id="ARBA00023242"/>
    </source>
</evidence>
<evidence type="ECO:0000259" key="6">
    <source>
        <dbReference type="PROSITE" id="PS51184"/>
    </source>
</evidence>
<feature type="region of interest" description="Disordered" evidence="5">
    <location>
        <begin position="544"/>
        <end position="575"/>
    </location>
</feature>
<proteinExistence type="predicted"/>
<evidence type="ECO:0000313" key="7">
    <source>
        <dbReference type="EMBL" id="KAL2786220.1"/>
    </source>
</evidence>
<dbReference type="InterPro" id="IPR003347">
    <property type="entry name" value="JmjC_dom"/>
</dbReference>
<evidence type="ECO:0000256" key="3">
    <source>
        <dbReference type="ARBA" id="ARBA00023163"/>
    </source>
</evidence>
<dbReference type="Proteomes" id="UP001610563">
    <property type="component" value="Unassembled WGS sequence"/>
</dbReference>
<keyword evidence="2" id="KW-0805">Transcription regulation</keyword>
<name>A0ABR4FSK7_9EURO</name>
<dbReference type="EMBL" id="JBFTWV010000123">
    <property type="protein sequence ID" value="KAL2786220.1"/>
    <property type="molecule type" value="Genomic_DNA"/>
</dbReference>
<dbReference type="Pfam" id="PF02373">
    <property type="entry name" value="JmjC"/>
    <property type="match status" value="1"/>
</dbReference>
<evidence type="ECO:0000256" key="5">
    <source>
        <dbReference type="SAM" id="MobiDB-lite"/>
    </source>
</evidence>
<comment type="caution">
    <text evidence="7">The sequence shown here is derived from an EMBL/GenBank/DDBJ whole genome shotgun (WGS) entry which is preliminary data.</text>
</comment>
<comment type="subcellular location">
    <subcellularLocation>
        <location evidence="1">Nucleus</location>
    </subcellularLocation>
</comment>
<evidence type="ECO:0000313" key="8">
    <source>
        <dbReference type="Proteomes" id="UP001610563"/>
    </source>
</evidence>
<dbReference type="SMART" id="SM00558">
    <property type="entry name" value="JmjC"/>
    <property type="match status" value="1"/>
</dbReference>
<feature type="domain" description="JmjC" evidence="6">
    <location>
        <begin position="179"/>
        <end position="352"/>
    </location>
</feature>
<sequence length="769" mass="87729">MPAQRPRAAFEPLSPDLNVVELVNSTPNFEQVVRIQCDAIDENGLENFEKLVLLHVIVRGLPLVIEGFDKKLDSTIFSEKWLRNHYSTKQEQARDLTAKKNVPLTIGHYLKNMPMLTKQWTSHNYKDPDLQRLYLKDIDCPKIWHDYLKKVIPPFLFYLNKSAEQESFEGAGAKKTARSSKIRHNAMGKQQVAKAGDLMSCLPPEMRAENLMCYIGHEGTYTPAHQEMCASLGQNLLVNASDGSIEDGEITRPGSSIWFMTSSKDRKLVSEYWNSVLGHDINIEDHFAQINAWKAAPFTTYLVEQRPGDFILVPPLAAHQVWNRGTRTMKIAWNRTTVDTLERALNEALPHARMVCRDEQYKNKAIVFYTLKHYSELLGGVDEANAGHPRVQQLQNEFEQLFALYDQIILSESFSATLAKEKNVEYIPFDSNITCSYCRGNIFNRFLTCSSCATGPDDAYDICMECYAMGRSCACISKLKWAEQFRWSELTEKHETWRQQLLTVNPALGEKFRPLREELAEISRKSLAQVCQEELRRRPWVDITKPAPAPVPDENLEELEQTSPPAKKRKTSRSDKSKAPRCHICKYVEPTWKLASCSNPKCSLKYCYGSLYRAFNMLPQEILEMKRWECPRCRKFCSCGACRKNPKMTPFEPTSTSLGHDTSKVADPRSVESLVDFRHSNLGWLKKAGNDEVGRLRKHQEEADAKRNQALEDNSIQVEFYADMSQPYDFSQIELAQVAQAAFHADYADNIPVDPALESSHLAPVDSLG</sequence>
<keyword evidence="4" id="KW-0539">Nucleus</keyword>
<dbReference type="Gene3D" id="2.60.120.650">
    <property type="entry name" value="Cupin"/>
    <property type="match status" value="1"/>
</dbReference>
<evidence type="ECO:0000256" key="1">
    <source>
        <dbReference type="ARBA" id="ARBA00004123"/>
    </source>
</evidence>
<accession>A0ABR4FSK7</accession>
<evidence type="ECO:0000256" key="2">
    <source>
        <dbReference type="ARBA" id="ARBA00023015"/>
    </source>
</evidence>
<dbReference type="Pfam" id="PF10497">
    <property type="entry name" value="zf-4CXXC_R1"/>
    <property type="match status" value="1"/>
</dbReference>
<reference evidence="7 8" key="1">
    <citation type="submission" date="2024-07" db="EMBL/GenBank/DDBJ databases">
        <title>Section-level genome sequencing and comparative genomics of Aspergillus sections Usti and Cavernicolus.</title>
        <authorList>
            <consortium name="Lawrence Berkeley National Laboratory"/>
            <person name="Nybo J.L."/>
            <person name="Vesth T.C."/>
            <person name="Theobald S."/>
            <person name="Frisvad J.C."/>
            <person name="Larsen T.O."/>
            <person name="Kjaerboelling I."/>
            <person name="Rothschild-Mancinelli K."/>
            <person name="Lyhne E.K."/>
            <person name="Kogle M.E."/>
            <person name="Barry K."/>
            <person name="Clum A."/>
            <person name="Na H."/>
            <person name="Ledsgaard L."/>
            <person name="Lin J."/>
            <person name="Lipzen A."/>
            <person name="Kuo A."/>
            <person name="Riley R."/>
            <person name="Mondo S."/>
            <person name="Labutti K."/>
            <person name="Haridas S."/>
            <person name="Pangalinan J."/>
            <person name="Salamov A.A."/>
            <person name="Simmons B.A."/>
            <person name="Magnuson J.K."/>
            <person name="Chen J."/>
            <person name="Drula E."/>
            <person name="Henrissat B."/>
            <person name="Wiebenga A."/>
            <person name="Lubbers R.J."/>
            <person name="Gomes A.C."/>
            <person name="Makela M.R."/>
            <person name="Stajich J."/>
            <person name="Grigoriev I.V."/>
            <person name="Mortensen U.H."/>
            <person name="De Vries R.P."/>
            <person name="Baker S.E."/>
            <person name="Andersen M.R."/>
        </authorList>
    </citation>
    <scope>NUCLEOTIDE SEQUENCE [LARGE SCALE GENOMIC DNA]</scope>
    <source>
        <strain evidence="7 8">CBS 209.92</strain>
    </source>
</reference>
<organism evidence="7 8">
    <name type="scientific">Aspergillus keveii</name>
    <dbReference type="NCBI Taxonomy" id="714993"/>
    <lineage>
        <taxon>Eukaryota</taxon>
        <taxon>Fungi</taxon>
        <taxon>Dikarya</taxon>
        <taxon>Ascomycota</taxon>
        <taxon>Pezizomycotina</taxon>
        <taxon>Eurotiomycetes</taxon>
        <taxon>Eurotiomycetidae</taxon>
        <taxon>Eurotiales</taxon>
        <taxon>Aspergillaceae</taxon>
        <taxon>Aspergillus</taxon>
        <taxon>Aspergillus subgen. Nidulantes</taxon>
    </lineage>
</organism>
<dbReference type="InterPro" id="IPR018866">
    <property type="entry name" value="Znf-4CXXC_R1"/>
</dbReference>
<dbReference type="PROSITE" id="PS51184">
    <property type="entry name" value="JMJC"/>
    <property type="match status" value="1"/>
</dbReference>